<evidence type="ECO:0000256" key="10">
    <source>
        <dbReference type="ARBA" id="ARBA00033270"/>
    </source>
</evidence>
<dbReference type="RefSeq" id="WP_066714887.1">
    <property type="nucleotide sequence ID" value="NZ_JARFNM010000001.1"/>
</dbReference>
<evidence type="ECO:0000256" key="1">
    <source>
        <dbReference type="ARBA" id="ARBA00004141"/>
    </source>
</evidence>
<name>A0A133Y7S4_9FIRM</name>
<evidence type="ECO:0000256" key="11">
    <source>
        <dbReference type="ARBA" id="ARBA00038053"/>
    </source>
</evidence>
<evidence type="ECO:0000313" key="19">
    <source>
        <dbReference type="EMBL" id="KXB39269.1"/>
    </source>
</evidence>
<dbReference type="InterPro" id="IPR001182">
    <property type="entry name" value="FtsW/RodA"/>
</dbReference>
<evidence type="ECO:0000256" key="16">
    <source>
        <dbReference type="ARBA" id="ARBA00049966"/>
    </source>
</evidence>
<dbReference type="GO" id="GO:0051301">
    <property type="term" value="P:cell division"/>
    <property type="evidence" value="ECO:0007669"/>
    <property type="project" value="InterPro"/>
</dbReference>
<evidence type="ECO:0000256" key="14">
    <source>
        <dbReference type="ARBA" id="ARBA00044770"/>
    </source>
</evidence>
<evidence type="ECO:0000256" key="6">
    <source>
        <dbReference type="ARBA" id="ARBA00022984"/>
    </source>
</evidence>
<comment type="subcellular location">
    <subcellularLocation>
        <location evidence="1">Membrane</location>
        <topology evidence="1">Multi-pass membrane protein</topology>
    </subcellularLocation>
</comment>
<evidence type="ECO:0000256" key="3">
    <source>
        <dbReference type="ARBA" id="ARBA00022679"/>
    </source>
</evidence>
<evidence type="ECO:0000256" key="7">
    <source>
        <dbReference type="ARBA" id="ARBA00022989"/>
    </source>
</evidence>
<dbReference type="GO" id="GO:0032153">
    <property type="term" value="C:cell division site"/>
    <property type="evidence" value="ECO:0007669"/>
    <property type="project" value="TreeGrafter"/>
</dbReference>
<evidence type="ECO:0000256" key="13">
    <source>
        <dbReference type="ARBA" id="ARBA00041418"/>
    </source>
</evidence>
<dbReference type="STRING" id="1497955.HMPREF1872_01301"/>
<feature type="transmembrane region" description="Helical" evidence="18">
    <location>
        <begin position="318"/>
        <end position="335"/>
    </location>
</feature>
<organism evidence="19 20">
    <name type="scientific">Amygdalobacter nucleatus</name>
    <dbReference type="NCBI Taxonomy" id="3029274"/>
    <lineage>
        <taxon>Bacteria</taxon>
        <taxon>Bacillati</taxon>
        <taxon>Bacillota</taxon>
        <taxon>Clostridia</taxon>
        <taxon>Eubacteriales</taxon>
        <taxon>Oscillospiraceae</taxon>
        <taxon>Amygdalobacter</taxon>
    </lineage>
</organism>
<comment type="similarity">
    <text evidence="11">Belongs to the SEDS family. FtsW subfamily.</text>
</comment>
<feature type="transmembrane region" description="Helical" evidence="18">
    <location>
        <begin position="254"/>
        <end position="271"/>
    </location>
</feature>
<feature type="region of interest" description="Disordered" evidence="17">
    <location>
        <begin position="21"/>
        <end position="40"/>
    </location>
</feature>
<comment type="catalytic activity">
    <reaction evidence="15">
        <text>[GlcNAc-(1-&gt;4)-Mur2Ac(oyl-L-Ala-gamma-D-Glu-L-Lys-D-Ala-D-Ala)](n)-di-trans,octa-cis-undecaprenyl diphosphate + beta-D-GlcNAc-(1-&gt;4)-Mur2Ac(oyl-L-Ala-gamma-D-Glu-L-Lys-D-Ala-D-Ala)-di-trans,octa-cis-undecaprenyl diphosphate = [GlcNAc-(1-&gt;4)-Mur2Ac(oyl-L-Ala-gamma-D-Glu-L-Lys-D-Ala-D-Ala)](n+1)-di-trans,octa-cis-undecaprenyl diphosphate + di-trans,octa-cis-undecaprenyl diphosphate + H(+)</text>
        <dbReference type="Rhea" id="RHEA:23708"/>
        <dbReference type="Rhea" id="RHEA-COMP:9602"/>
        <dbReference type="Rhea" id="RHEA-COMP:9603"/>
        <dbReference type="ChEBI" id="CHEBI:15378"/>
        <dbReference type="ChEBI" id="CHEBI:58405"/>
        <dbReference type="ChEBI" id="CHEBI:60033"/>
        <dbReference type="ChEBI" id="CHEBI:78435"/>
        <dbReference type="EC" id="2.4.99.28"/>
    </reaction>
</comment>
<feature type="transmembrane region" description="Helical" evidence="18">
    <location>
        <begin position="142"/>
        <end position="162"/>
    </location>
</feature>
<keyword evidence="2" id="KW-0328">Glycosyltransferase</keyword>
<keyword evidence="3" id="KW-0808">Transferase</keyword>
<evidence type="ECO:0000256" key="8">
    <source>
        <dbReference type="ARBA" id="ARBA00023136"/>
    </source>
</evidence>
<feature type="transmembrane region" description="Helical" evidence="18">
    <location>
        <begin position="182"/>
        <end position="198"/>
    </location>
</feature>
<reference evidence="20" key="1">
    <citation type="submission" date="2016-01" db="EMBL/GenBank/DDBJ databases">
        <authorList>
            <person name="Mitreva M."/>
            <person name="Pepin K.H."/>
            <person name="Mihindukulasuriya K.A."/>
            <person name="Fulton R."/>
            <person name="Fronick C."/>
            <person name="O'Laughlin M."/>
            <person name="Miner T."/>
            <person name="Herter B."/>
            <person name="Rosa B.A."/>
            <person name="Cordes M."/>
            <person name="Tomlinson C."/>
            <person name="Wollam A."/>
            <person name="Palsikar V.B."/>
            <person name="Mardis E.R."/>
            <person name="Wilson R.K."/>
        </authorList>
    </citation>
    <scope>NUCLEOTIDE SEQUENCE [LARGE SCALE GENOMIC DNA]</scope>
    <source>
        <strain evidence="20">KA00274</strain>
    </source>
</reference>
<feature type="transmembrane region" description="Helical" evidence="18">
    <location>
        <begin position="292"/>
        <end position="312"/>
    </location>
</feature>
<dbReference type="Pfam" id="PF01098">
    <property type="entry name" value="FTSW_RODA_SPOVE"/>
    <property type="match status" value="1"/>
</dbReference>
<feature type="transmembrane region" description="Helical" evidence="18">
    <location>
        <begin position="523"/>
        <end position="540"/>
    </location>
</feature>
<keyword evidence="6" id="KW-0573">Peptidoglycan synthesis</keyword>
<evidence type="ECO:0000256" key="12">
    <source>
        <dbReference type="ARBA" id="ARBA00041185"/>
    </source>
</evidence>
<gene>
    <name evidence="19" type="ORF">HMPREF1872_01301</name>
</gene>
<dbReference type="PANTHER" id="PTHR30474">
    <property type="entry name" value="CELL CYCLE PROTEIN"/>
    <property type="match status" value="1"/>
</dbReference>
<evidence type="ECO:0000256" key="18">
    <source>
        <dbReference type="SAM" id="Phobius"/>
    </source>
</evidence>
<dbReference type="GO" id="GO:0005886">
    <property type="term" value="C:plasma membrane"/>
    <property type="evidence" value="ECO:0007669"/>
    <property type="project" value="TreeGrafter"/>
</dbReference>
<feature type="compositionally biased region" description="Basic and acidic residues" evidence="17">
    <location>
        <begin position="85"/>
        <end position="97"/>
    </location>
</feature>
<dbReference type="GO" id="GO:0008955">
    <property type="term" value="F:peptidoglycan glycosyltransferase activity"/>
    <property type="evidence" value="ECO:0007669"/>
    <property type="project" value="UniProtKB-EC"/>
</dbReference>
<dbReference type="Proteomes" id="UP000070080">
    <property type="component" value="Unassembled WGS sequence"/>
</dbReference>
<evidence type="ECO:0000256" key="5">
    <source>
        <dbReference type="ARBA" id="ARBA00022960"/>
    </source>
</evidence>
<feature type="compositionally biased region" description="Polar residues" evidence="17">
    <location>
        <begin position="24"/>
        <end position="40"/>
    </location>
</feature>
<evidence type="ECO:0000313" key="20">
    <source>
        <dbReference type="Proteomes" id="UP000070080"/>
    </source>
</evidence>
<keyword evidence="4 18" id="KW-0812">Transmembrane</keyword>
<comment type="function">
    <text evidence="16">Peptidoglycan polymerase that is essential for cell division.</text>
</comment>
<feature type="transmembrane region" description="Helical" evidence="18">
    <location>
        <begin position="484"/>
        <end position="503"/>
    </location>
</feature>
<protein>
    <recommendedName>
        <fullName evidence="12">Probable peptidoglycan glycosyltransferase FtsW</fullName>
        <ecNumber evidence="14">2.4.99.28</ecNumber>
    </recommendedName>
    <alternativeName>
        <fullName evidence="13">Cell division protein FtsW</fullName>
    </alternativeName>
    <alternativeName>
        <fullName evidence="10">Cell wall polymerase</fullName>
    </alternativeName>
    <alternativeName>
        <fullName evidence="9">Peptidoglycan polymerase</fullName>
    </alternativeName>
</protein>
<dbReference type="OrthoDB" id="9812661at2"/>
<dbReference type="EC" id="2.4.99.28" evidence="14"/>
<accession>A0A133Y7S4</accession>
<comment type="caution">
    <text evidence="19">The sequence shown here is derived from an EMBL/GenBank/DDBJ whole genome shotgun (WGS) entry which is preliminary data.</text>
</comment>
<dbReference type="GO" id="GO:0009252">
    <property type="term" value="P:peptidoglycan biosynthetic process"/>
    <property type="evidence" value="ECO:0007669"/>
    <property type="project" value="UniProtKB-KW"/>
</dbReference>
<dbReference type="GO" id="GO:0008360">
    <property type="term" value="P:regulation of cell shape"/>
    <property type="evidence" value="ECO:0007669"/>
    <property type="project" value="UniProtKB-KW"/>
</dbReference>
<dbReference type="AlphaFoldDB" id="A0A133Y7S4"/>
<evidence type="ECO:0000256" key="9">
    <source>
        <dbReference type="ARBA" id="ARBA00032370"/>
    </source>
</evidence>
<sequence length="568" mass="63773">MNSLWRKHTGANKLPVTEFKDGLSDSSFKPKTKSDMSTADKQQLAVSQALQSKSFQAENLSQAAFARLKEMQTPHYQAANPPVSNKHEARAKQQFVKTEDNLRKGAAKAKQTVYELVNAKNNEIDNGLSGSQNLLRQKHMHLGILLMIIAMLCFGLVMIFSASMNIGMYANNNPFFYINRQYVATLIGLFVMFVVANIDIRAFNRLFFVVLYYLGTMGLLLLVLIPSIGTFYNGQRRWLKIPFSGNTTFQPSEIAKVGVPFILAFYFSTITKLRDQGYFNLQSAWQQRWLDGFVDIAFPTLIVLSWCLPISLQSHMSAVFIMLMLTFVLLLVMRLPWRSWLYGGSELAALFLAFVLMLVVLKPLLPANFTRRWDHLAKRVEIFKVQNQDEEEAKEKKIDVDTYHSDQAFIAIASGGLTGTGLGQGKQKLNYLPEGHNDYIFSNIVEELGFIGGCAVLSMFIIFFIIGCSVVTRTIGIYPRLISFGYLFLLTIQGVLSIAVNVGVIPPTGISMPFFSFGGTSNVFFLFAAGCILSISKFAVRPSIAQKQEVMLAEQEIKQKFKDQGLRV</sequence>
<dbReference type="GO" id="GO:0015648">
    <property type="term" value="F:lipid-linked peptidoglycan transporter activity"/>
    <property type="evidence" value="ECO:0007669"/>
    <property type="project" value="TreeGrafter"/>
</dbReference>
<keyword evidence="5" id="KW-0133">Cell shape</keyword>
<feature type="region of interest" description="Disordered" evidence="17">
    <location>
        <begin position="77"/>
        <end position="97"/>
    </location>
</feature>
<feature type="transmembrane region" description="Helical" evidence="18">
    <location>
        <begin position="347"/>
        <end position="365"/>
    </location>
</feature>
<dbReference type="EMBL" id="LSCV01000042">
    <property type="protein sequence ID" value="KXB39269.1"/>
    <property type="molecule type" value="Genomic_DNA"/>
</dbReference>
<evidence type="ECO:0000256" key="4">
    <source>
        <dbReference type="ARBA" id="ARBA00022692"/>
    </source>
</evidence>
<evidence type="ECO:0000256" key="17">
    <source>
        <dbReference type="SAM" id="MobiDB-lite"/>
    </source>
</evidence>
<evidence type="ECO:0000256" key="15">
    <source>
        <dbReference type="ARBA" id="ARBA00049902"/>
    </source>
</evidence>
<evidence type="ECO:0000256" key="2">
    <source>
        <dbReference type="ARBA" id="ARBA00022676"/>
    </source>
</evidence>
<keyword evidence="20" id="KW-1185">Reference proteome</keyword>
<feature type="transmembrane region" description="Helical" evidence="18">
    <location>
        <begin position="210"/>
        <end position="234"/>
    </location>
</feature>
<dbReference type="PANTHER" id="PTHR30474:SF2">
    <property type="entry name" value="PEPTIDOGLYCAN GLYCOSYLTRANSFERASE FTSW-RELATED"/>
    <property type="match status" value="1"/>
</dbReference>
<feature type="transmembrane region" description="Helical" evidence="18">
    <location>
        <begin position="448"/>
        <end position="472"/>
    </location>
</feature>
<keyword evidence="8 18" id="KW-0472">Membrane</keyword>
<keyword evidence="7 18" id="KW-1133">Transmembrane helix</keyword>
<proteinExistence type="inferred from homology"/>